<evidence type="ECO:0000313" key="10">
    <source>
        <dbReference type="EMBL" id="PIE33255.1"/>
    </source>
</evidence>
<dbReference type="SMART" id="SM00271">
    <property type="entry name" value="DnaJ"/>
    <property type="match status" value="1"/>
</dbReference>
<dbReference type="FunFam" id="2.60.260.20:FF:000005">
    <property type="entry name" value="Chaperone protein dnaJ 1, mitochondrial"/>
    <property type="match status" value="1"/>
</dbReference>
<sequence>MRDYYEVLGVKKNASEAELKKAYRKLAMKHHPDRNKDDKAAEEKFKEINEAYAVLNDPEKRKQYDMFGADGFHQRFSQEDIFRGTDFSSIFSEMGFGGGGDLFTHLFGGGGGRQRSGGFPGGQNPFGGFGGAGRGYQQPMKGQDIETSITIPFQLAYSGGKQRLSFQHPGGGRQNVDLKIPAGMESGKKLRLSGKGNPAPGGGMAGDLYVVVNIAPHPEFERNGADLEVQHTIGLTEALLGTTLKITTMEDQKQLKVPAGVSPGTKMRIKNHGFPRMGGKGKGDLYVKINIKFPSTLTDRQRQLIEELKETGL</sequence>
<dbReference type="GO" id="GO:0042026">
    <property type="term" value="P:protein refolding"/>
    <property type="evidence" value="ECO:0007669"/>
    <property type="project" value="TreeGrafter"/>
</dbReference>
<gene>
    <name evidence="10" type="ORF">CSA56_12340</name>
</gene>
<keyword evidence="2" id="KW-0235">DNA replication</keyword>
<dbReference type="PROSITE" id="PS50076">
    <property type="entry name" value="DNAJ_2"/>
    <property type="match status" value="1"/>
</dbReference>
<dbReference type="Pfam" id="PF01556">
    <property type="entry name" value="DnaJ_C"/>
    <property type="match status" value="1"/>
</dbReference>
<keyword evidence="6" id="KW-0862">Zinc</keyword>
<evidence type="ECO:0000256" key="5">
    <source>
        <dbReference type="ARBA" id="ARBA00022771"/>
    </source>
</evidence>
<dbReference type="InterPro" id="IPR036869">
    <property type="entry name" value="J_dom_sf"/>
</dbReference>
<evidence type="ECO:0000256" key="4">
    <source>
        <dbReference type="ARBA" id="ARBA00022737"/>
    </source>
</evidence>
<evidence type="ECO:0000256" key="7">
    <source>
        <dbReference type="ARBA" id="ARBA00023016"/>
    </source>
</evidence>
<accession>A0A2G6KC90</accession>
<dbReference type="InterPro" id="IPR001623">
    <property type="entry name" value="DnaJ_domain"/>
</dbReference>
<feature type="domain" description="J" evidence="9">
    <location>
        <begin position="3"/>
        <end position="68"/>
    </location>
</feature>
<evidence type="ECO:0000256" key="2">
    <source>
        <dbReference type="ARBA" id="ARBA00022705"/>
    </source>
</evidence>
<dbReference type="InterPro" id="IPR008971">
    <property type="entry name" value="HSP40/DnaJ_pept-bd"/>
</dbReference>
<dbReference type="CDD" id="cd10747">
    <property type="entry name" value="DnaJ_C"/>
    <property type="match status" value="1"/>
</dbReference>
<keyword evidence="8" id="KW-0143">Chaperone</keyword>
<evidence type="ECO:0000256" key="1">
    <source>
        <dbReference type="ARBA" id="ARBA00022490"/>
    </source>
</evidence>
<keyword evidence="5" id="KW-0863">Zinc-finger</keyword>
<organism evidence="10 11">
    <name type="scientific">candidate division KSB3 bacterium</name>
    <dbReference type="NCBI Taxonomy" id="2044937"/>
    <lineage>
        <taxon>Bacteria</taxon>
        <taxon>candidate division KSB3</taxon>
    </lineage>
</organism>
<dbReference type="GO" id="GO:0005737">
    <property type="term" value="C:cytoplasm"/>
    <property type="evidence" value="ECO:0007669"/>
    <property type="project" value="TreeGrafter"/>
</dbReference>
<dbReference type="PANTHER" id="PTHR43096:SF52">
    <property type="entry name" value="DNAJ HOMOLOG 1, MITOCHONDRIAL-RELATED"/>
    <property type="match status" value="1"/>
</dbReference>
<dbReference type="PROSITE" id="PS00636">
    <property type="entry name" value="DNAJ_1"/>
    <property type="match status" value="1"/>
</dbReference>
<name>A0A2G6KC90_9BACT</name>
<evidence type="ECO:0000256" key="3">
    <source>
        <dbReference type="ARBA" id="ARBA00022723"/>
    </source>
</evidence>
<proteinExistence type="predicted"/>
<keyword evidence="3" id="KW-0479">Metal-binding</keyword>
<reference evidence="10 11" key="1">
    <citation type="submission" date="2017-10" db="EMBL/GenBank/DDBJ databases">
        <title>Novel microbial diversity and functional potential in the marine mammal oral microbiome.</title>
        <authorList>
            <person name="Dudek N.K."/>
            <person name="Sun C.L."/>
            <person name="Burstein D."/>
            <person name="Kantor R.S."/>
            <person name="Aliaga Goltsman D.S."/>
            <person name="Bik E.M."/>
            <person name="Thomas B.C."/>
            <person name="Banfield J.F."/>
            <person name="Relman D.A."/>
        </authorList>
    </citation>
    <scope>NUCLEOTIDE SEQUENCE [LARGE SCALE GENOMIC DNA]</scope>
    <source>
        <strain evidence="10">DOLJORAL78_47_16</strain>
    </source>
</reference>
<dbReference type="SUPFAM" id="SSF46565">
    <property type="entry name" value="Chaperone J-domain"/>
    <property type="match status" value="1"/>
</dbReference>
<protein>
    <submittedName>
        <fullName evidence="10">Integrase</fullName>
    </submittedName>
</protein>
<evidence type="ECO:0000313" key="11">
    <source>
        <dbReference type="Proteomes" id="UP000230821"/>
    </source>
</evidence>
<comment type="caution">
    <text evidence="10">The sequence shown here is derived from an EMBL/GenBank/DDBJ whole genome shotgun (WGS) entry which is preliminary data.</text>
</comment>
<dbReference type="Gene3D" id="2.60.260.20">
    <property type="entry name" value="Urease metallochaperone UreE, N-terminal domain"/>
    <property type="match status" value="2"/>
</dbReference>
<dbReference type="FunFam" id="1.10.287.110:FF:000031">
    <property type="entry name" value="Molecular chaperone DnaJ"/>
    <property type="match status" value="1"/>
</dbReference>
<dbReference type="GO" id="GO:0006260">
    <property type="term" value="P:DNA replication"/>
    <property type="evidence" value="ECO:0007669"/>
    <property type="project" value="UniProtKB-KW"/>
</dbReference>
<dbReference type="GO" id="GO:0008270">
    <property type="term" value="F:zinc ion binding"/>
    <property type="evidence" value="ECO:0007669"/>
    <property type="project" value="UniProtKB-KW"/>
</dbReference>
<dbReference type="InterPro" id="IPR002939">
    <property type="entry name" value="DnaJ_C"/>
</dbReference>
<keyword evidence="7" id="KW-0346">Stress response</keyword>
<dbReference type="Pfam" id="PF00226">
    <property type="entry name" value="DnaJ"/>
    <property type="match status" value="1"/>
</dbReference>
<keyword evidence="1" id="KW-0963">Cytoplasm</keyword>
<keyword evidence="4" id="KW-0677">Repeat</keyword>
<dbReference type="CDD" id="cd06257">
    <property type="entry name" value="DnaJ"/>
    <property type="match status" value="1"/>
</dbReference>
<dbReference type="PANTHER" id="PTHR43096">
    <property type="entry name" value="DNAJ HOMOLOG 1, MITOCHONDRIAL-RELATED"/>
    <property type="match status" value="1"/>
</dbReference>
<dbReference type="Proteomes" id="UP000230821">
    <property type="component" value="Unassembled WGS sequence"/>
</dbReference>
<dbReference type="EMBL" id="PDSK01000101">
    <property type="protein sequence ID" value="PIE33255.1"/>
    <property type="molecule type" value="Genomic_DNA"/>
</dbReference>
<dbReference type="PRINTS" id="PR00625">
    <property type="entry name" value="JDOMAIN"/>
</dbReference>
<evidence type="ECO:0000259" key="9">
    <source>
        <dbReference type="PROSITE" id="PS50076"/>
    </source>
</evidence>
<dbReference type="GO" id="GO:0051082">
    <property type="term" value="F:unfolded protein binding"/>
    <property type="evidence" value="ECO:0007669"/>
    <property type="project" value="InterPro"/>
</dbReference>
<dbReference type="Gene3D" id="1.10.287.110">
    <property type="entry name" value="DnaJ domain"/>
    <property type="match status" value="1"/>
</dbReference>
<dbReference type="AlphaFoldDB" id="A0A2G6KC90"/>
<dbReference type="InterPro" id="IPR018253">
    <property type="entry name" value="DnaJ_domain_CS"/>
</dbReference>
<evidence type="ECO:0000256" key="8">
    <source>
        <dbReference type="ARBA" id="ARBA00023186"/>
    </source>
</evidence>
<evidence type="ECO:0000256" key="6">
    <source>
        <dbReference type="ARBA" id="ARBA00022833"/>
    </source>
</evidence>
<dbReference type="SUPFAM" id="SSF49493">
    <property type="entry name" value="HSP40/DnaJ peptide-binding domain"/>
    <property type="match status" value="2"/>
</dbReference>